<keyword evidence="1" id="KW-0808">Transferase</keyword>
<sequence>MNLTGSICIALLLTGAAFPARSFSDEAPLATQSVAQLETRRDAIEAELSQLASLSLRSGAGAIGYRSQAYDTPNQTEWIQIELGQETRVDQVVLVPTIWRNAKTGFQADGFPRDFRLITGTNSDTNGSVLATFREGDYPQPGIAPFIIDCPGTTASWIRFEATKLSARLFDNRYDLEMAEIMVFSGQENVALKRPVTVPPLTPNASRKDIYLVDGFLPYLMDAAQGEQSIAMISTVSSTNPATLEIDLGTAFPLHGIHLHTVEQSDTVPQSFSSDLGVPRHLLVEGADTADFSDAVQLIEIHCTSIYETGPILMRHFPEATCRHVRLTAIDPFTQLEGEIAVKRFGFAEIELLSNARNVALGAPVKANFALRNPDRSFSSLTDGHNLYGSILPIRDWLNELARREKLENELPLVTAELNERYVRQQTKMRRLRLLAALLAVGIAFTILIDKILRMRQAARLKERFAADLHDELGANLHAIGFLGSHAKDVLHSPEKLAQTVEEINALAIRTGEAARYCIEMQTAKENHENLPADMKRTARRIIAQHAYSVAITGEEILQTLSPQNRADLFLFFKESLININRHADATEVQIALHADESRINLEIRDNGRGMGAHETAAIPASLQRRAKLLGATVSVASSEAGGTSISLKLKTPKKLRFGKTQDVS</sequence>
<dbReference type="RefSeq" id="WP_136078155.1">
    <property type="nucleotide sequence ID" value="NZ_CAAHFG010000001.1"/>
</dbReference>
<accession>A0A6C2TY25</accession>
<keyword evidence="4" id="KW-0812">Transmembrane</keyword>
<dbReference type="CDD" id="cd16917">
    <property type="entry name" value="HATPase_UhpB-NarQ-NarX-like"/>
    <property type="match status" value="1"/>
</dbReference>
<dbReference type="AlphaFoldDB" id="A0A6C2TY25"/>
<dbReference type="GO" id="GO:0016301">
    <property type="term" value="F:kinase activity"/>
    <property type="evidence" value="ECO:0007669"/>
    <property type="project" value="UniProtKB-KW"/>
</dbReference>
<evidence type="ECO:0000256" key="3">
    <source>
        <dbReference type="ARBA" id="ARBA00023012"/>
    </source>
</evidence>
<dbReference type="SUPFAM" id="SSF55874">
    <property type="entry name" value="ATPase domain of HSP90 chaperone/DNA topoisomerase II/histidine kinase"/>
    <property type="match status" value="1"/>
</dbReference>
<dbReference type="Proteomes" id="UP000366872">
    <property type="component" value="Unassembled WGS sequence"/>
</dbReference>
<dbReference type="SUPFAM" id="SSF49785">
    <property type="entry name" value="Galactose-binding domain-like"/>
    <property type="match status" value="1"/>
</dbReference>
<evidence type="ECO:0000256" key="4">
    <source>
        <dbReference type="SAM" id="Phobius"/>
    </source>
</evidence>
<gene>
    <name evidence="5" type="primary">liaS_5</name>
    <name evidence="5" type="ORF">PDESU_01050</name>
</gene>
<keyword evidence="4" id="KW-0472">Membrane</keyword>
<keyword evidence="4" id="KW-1133">Transmembrane helix</keyword>
<dbReference type="Gene3D" id="2.60.120.260">
    <property type="entry name" value="Galactose-binding domain-like"/>
    <property type="match status" value="1"/>
</dbReference>
<dbReference type="PANTHER" id="PTHR24421">
    <property type="entry name" value="NITRATE/NITRITE SENSOR PROTEIN NARX-RELATED"/>
    <property type="match status" value="1"/>
</dbReference>
<evidence type="ECO:0000313" key="6">
    <source>
        <dbReference type="Proteomes" id="UP000366872"/>
    </source>
</evidence>
<name>A0A6C2TY25_PONDE</name>
<evidence type="ECO:0000313" key="5">
    <source>
        <dbReference type="EMBL" id="VGO12497.1"/>
    </source>
</evidence>
<evidence type="ECO:0000256" key="1">
    <source>
        <dbReference type="ARBA" id="ARBA00022679"/>
    </source>
</evidence>
<reference evidence="5 6" key="1">
    <citation type="submission" date="2019-04" db="EMBL/GenBank/DDBJ databases">
        <authorList>
            <person name="Van Vliet M D."/>
        </authorList>
    </citation>
    <scope>NUCLEOTIDE SEQUENCE [LARGE SCALE GENOMIC DNA]</scope>
    <source>
        <strain evidence="5 6">F1</strain>
    </source>
</reference>
<organism evidence="5 6">
    <name type="scientific">Pontiella desulfatans</name>
    <dbReference type="NCBI Taxonomy" id="2750659"/>
    <lineage>
        <taxon>Bacteria</taxon>
        <taxon>Pseudomonadati</taxon>
        <taxon>Kiritimatiellota</taxon>
        <taxon>Kiritimatiellia</taxon>
        <taxon>Kiritimatiellales</taxon>
        <taxon>Pontiellaceae</taxon>
        <taxon>Pontiella</taxon>
    </lineage>
</organism>
<keyword evidence="6" id="KW-1185">Reference proteome</keyword>
<dbReference type="Gene3D" id="3.30.565.10">
    <property type="entry name" value="Histidine kinase-like ATPase, C-terminal domain"/>
    <property type="match status" value="1"/>
</dbReference>
<dbReference type="EMBL" id="CAAHFG010000001">
    <property type="protein sequence ID" value="VGO12497.1"/>
    <property type="molecule type" value="Genomic_DNA"/>
</dbReference>
<protein>
    <submittedName>
        <fullName evidence="5">Sensor histidine kinase LiaS</fullName>
    </submittedName>
</protein>
<evidence type="ECO:0000256" key="2">
    <source>
        <dbReference type="ARBA" id="ARBA00022777"/>
    </source>
</evidence>
<dbReference type="InterPro" id="IPR036890">
    <property type="entry name" value="HATPase_C_sf"/>
</dbReference>
<keyword evidence="3" id="KW-0902">Two-component regulatory system</keyword>
<dbReference type="GO" id="GO:0000160">
    <property type="term" value="P:phosphorelay signal transduction system"/>
    <property type="evidence" value="ECO:0007669"/>
    <property type="project" value="UniProtKB-KW"/>
</dbReference>
<dbReference type="InterPro" id="IPR008979">
    <property type="entry name" value="Galactose-bd-like_sf"/>
</dbReference>
<feature type="transmembrane region" description="Helical" evidence="4">
    <location>
        <begin position="434"/>
        <end position="453"/>
    </location>
</feature>
<dbReference type="InterPro" id="IPR050482">
    <property type="entry name" value="Sensor_HK_TwoCompSys"/>
</dbReference>
<keyword evidence="2 5" id="KW-0418">Kinase</keyword>
<proteinExistence type="predicted"/>